<proteinExistence type="predicted"/>
<reference evidence="1 2" key="1">
    <citation type="submission" date="2019-01" db="EMBL/GenBank/DDBJ databases">
        <title>Sequencing the genomes of 1000 actinobacteria strains.</title>
        <authorList>
            <person name="Klenk H.-P."/>
        </authorList>
    </citation>
    <scope>NUCLEOTIDE SEQUENCE [LARGE SCALE GENOMIC DNA]</scope>
    <source>
        <strain evidence="1 2">DSM 43925</strain>
    </source>
</reference>
<dbReference type="Proteomes" id="UP000284824">
    <property type="component" value="Unassembled WGS sequence"/>
</dbReference>
<evidence type="ECO:0000313" key="1">
    <source>
        <dbReference type="EMBL" id="RVX40769.1"/>
    </source>
</evidence>
<name>A0A438M4M8_9ACTN</name>
<sequence length="39" mass="4349">MAKAYLTRVGIVVEAVRIWRKGVVVAGYRPGHYFGEDSP</sequence>
<evidence type="ECO:0000313" key="2">
    <source>
        <dbReference type="Proteomes" id="UP000284824"/>
    </source>
</evidence>
<protein>
    <submittedName>
        <fullName evidence="1">Uncharacterized protein</fullName>
    </submittedName>
</protein>
<comment type="caution">
    <text evidence="1">The sequence shown here is derived from an EMBL/GenBank/DDBJ whole genome shotgun (WGS) entry which is preliminary data.</text>
</comment>
<dbReference type="EMBL" id="SAUN01000001">
    <property type="protein sequence ID" value="RVX40769.1"/>
    <property type="molecule type" value="Genomic_DNA"/>
</dbReference>
<keyword evidence="2" id="KW-1185">Reference proteome</keyword>
<gene>
    <name evidence="1" type="ORF">EDD27_3194</name>
</gene>
<organism evidence="1 2">
    <name type="scientific">Nonomuraea polychroma</name>
    <dbReference type="NCBI Taxonomy" id="46176"/>
    <lineage>
        <taxon>Bacteria</taxon>
        <taxon>Bacillati</taxon>
        <taxon>Actinomycetota</taxon>
        <taxon>Actinomycetes</taxon>
        <taxon>Streptosporangiales</taxon>
        <taxon>Streptosporangiaceae</taxon>
        <taxon>Nonomuraea</taxon>
    </lineage>
</organism>
<dbReference type="AlphaFoldDB" id="A0A438M4M8"/>
<accession>A0A438M4M8</accession>